<dbReference type="EMBL" id="WNTK01000006">
    <property type="protein sequence ID" value="KAG9481786.1"/>
    <property type="molecule type" value="Genomic_DNA"/>
</dbReference>
<dbReference type="AlphaFoldDB" id="A0A8J6F6V8"/>
<name>A0A8J6F6V8_ELECQ</name>
<accession>A0A8J6F6V8</accession>
<gene>
    <name evidence="2" type="ORF">GDO78_010812</name>
</gene>
<evidence type="ECO:0000256" key="1">
    <source>
        <dbReference type="SAM" id="Phobius"/>
    </source>
</evidence>
<comment type="caution">
    <text evidence="2">The sequence shown here is derived from an EMBL/GenBank/DDBJ whole genome shotgun (WGS) entry which is preliminary data.</text>
</comment>
<keyword evidence="1" id="KW-0472">Membrane</keyword>
<keyword evidence="1" id="KW-0812">Transmembrane</keyword>
<dbReference type="Proteomes" id="UP000770717">
    <property type="component" value="Unassembled WGS sequence"/>
</dbReference>
<feature type="transmembrane region" description="Helical" evidence="1">
    <location>
        <begin position="60"/>
        <end position="83"/>
    </location>
</feature>
<reference evidence="2" key="1">
    <citation type="thesis" date="2020" institute="ProQuest LLC" country="789 East Eisenhower Parkway, Ann Arbor, MI, USA">
        <title>Comparative Genomics and Chromosome Evolution.</title>
        <authorList>
            <person name="Mudd A.B."/>
        </authorList>
    </citation>
    <scope>NUCLEOTIDE SEQUENCE</scope>
    <source>
        <strain evidence="2">HN-11 Male</strain>
        <tissue evidence="2">Kidney and liver</tissue>
    </source>
</reference>
<evidence type="ECO:0000313" key="2">
    <source>
        <dbReference type="EMBL" id="KAG9481786.1"/>
    </source>
</evidence>
<keyword evidence="3" id="KW-1185">Reference proteome</keyword>
<organism evidence="2 3">
    <name type="scientific">Eleutherodactylus coqui</name>
    <name type="common">Puerto Rican coqui</name>
    <dbReference type="NCBI Taxonomy" id="57060"/>
    <lineage>
        <taxon>Eukaryota</taxon>
        <taxon>Metazoa</taxon>
        <taxon>Chordata</taxon>
        <taxon>Craniata</taxon>
        <taxon>Vertebrata</taxon>
        <taxon>Euteleostomi</taxon>
        <taxon>Amphibia</taxon>
        <taxon>Batrachia</taxon>
        <taxon>Anura</taxon>
        <taxon>Neobatrachia</taxon>
        <taxon>Hyloidea</taxon>
        <taxon>Eleutherodactylidae</taxon>
        <taxon>Eleutherodactylinae</taxon>
        <taxon>Eleutherodactylus</taxon>
        <taxon>Eleutherodactylus</taxon>
    </lineage>
</organism>
<proteinExistence type="predicted"/>
<protein>
    <submittedName>
        <fullName evidence="2">Uncharacterized protein</fullName>
    </submittedName>
</protein>
<evidence type="ECO:0000313" key="3">
    <source>
        <dbReference type="Proteomes" id="UP000770717"/>
    </source>
</evidence>
<sequence length="89" mass="10418">MPWDPNTYKCCIPSDNGQCNDGDEPRSNAFHVDLRRFVVKDQNLHRFWLICRLHHSKGTFYHPVIIGTLCEILLQLSLIWVLGSTCYRN</sequence>
<keyword evidence="1" id="KW-1133">Transmembrane helix</keyword>